<accession>A0AC35U2B0</accession>
<organism evidence="1 2">
    <name type="scientific">Rhabditophanes sp. KR3021</name>
    <dbReference type="NCBI Taxonomy" id="114890"/>
    <lineage>
        <taxon>Eukaryota</taxon>
        <taxon>Metazoa</taxon>
        <taxon>Ecdysozoa</taxon>
        <taxon>Nematoda</taxon>
        <taxon>Chromadorea</taxon>
        <taxon>Rhabditida</taxon>
        <taxon>Tylenchina</taxon>
        <taxon>Panagrolaimomorpha</taxon>
        <taxon>Strongyloidoidea</taxon>
        <taxon>Alloionematidae</taxon>
        <taxon>Rhabditophanes</taxon>
    </lineage>
</organism>
<reference evidence="2" key="1">
    <citation type="submission" date="2016-11" db="UniProtKB">
        <authorList>
            <consortium name="WormBaseParasite"/>
        </authorList>
    </citation>
    <scope>IDENTIFICATION</scope>
    <source>
        <strain evidence="2">KR3021</strain>
    </source>
</reference>
<evidence type="ECO:0000313" key="2">
    <source>
        <dbReference type="WBParaSite" id="RSKR_0000667200.1"/>
    </source>
</evidence>
<evidence type="ECO:0000313" key="1">
    <source>
        <dbReference type="Proteomes" id="UP000095286"/>
    </source>
</evidence>
<name>A0AC35U2B0_9BILA</name>
<dbReference type="Proteomes" id="UP000095286">
    <property type="component" value="Unplaced"/>
</dbReference>
<sequence>MDAKENKRPYTPENPSFENPCNGTKKPKKAHHIVEYECIICTKTLKHPGEPHGICIVSRCGHVFGRSCLLKWFSTGRKYCPTCQIKIKDTKEVINIYGLTQKSDITDVENNSVNYEKLYLEALKDIEILKTEQNKLKREIEHTRSNNRYLTNLTQTTTTRVFISSYSNDSQDDDIQIID</sequence>
<proteinExistence type="predicted"/>
<dbReference type="WBParaSite" id="RSKR_0000667200.1">
    <property type="protein sequence ID" value="RSKR_0000667200.1"/>
    <property type="gene ID" value="RSKR_0000667200"/>
</dbReference>
<protein>
    <submittedName>
        <fullName evidence="2">RING-type domain-containing protein</fullName>
    </submittedName>
</protein>